<dbReference type="KEGG" id="nte:NEUTE1DRAFT120081"/>
<dbReference type="InterPro" id="IPR001810">
    <property type="entry name" value="F-box_dom"/>
</dbReference>
<name>F8MAS2_NEUT8</name>
<reference evidence="4" key="1">
    <citation type="journal article" date="2011" name="Genetics">
        <title>Massive changes in genome architecture accompany the transition to self-fertility in the filamentous fungus Neurospora tetrasperma.</title>
        <authorList>
            <person name="Ellison C.E."/>
            <person name="Stajich J.E."/>
            <person name="Jacobson D.J."/>
            <person name="Natvig D.O."/>
            <person name="Lapidus A."/>
            <person name="Foster B."/>
            <person name="Aerts A."/>
            <person name="Riley R."/>
            <person name="Lindquist E.A."/>
            <person name="Grigoriev I.V."/>
            <person name="Taylor J.W."/>
        </authorList>
    </citation>
    <scope>NUCLEOTIDE SEQUENCE [LARGE SCALE GENOMIC DNA]</scope>
    <source>
        <strain evidence="4">FGSC 2508 / P0657</strain>
    </source>
</reference>
<sequence>MTTTTPTPEEDTRAPSSEAYLARMPLEVLTRITYFVRTPDLGNARLTCRWLESALFHSFAYEFFRKKQFMLYGPSLQVLVDISKHPGFSPYLKHVIIGADQILEPHRIQSRQDETKLLNWHLAYADQRTLLASGRARDMLVEAFKNLPNLETVDLRDFHSPSRTRDGDAGWKSYGFNTLSETTGVKHFTGQPRVGEEDYPTLLFTLITHALAAAKARPKGIEVVIRENWAVRDHGFLVPPYLEPDFLPVLAGLKKLHLVLDADLATHRDIEIQYLLFKKFLALTPNLTWLRVNFERSISHYGGKEALLKWLASSLRPGTWSSPGLINADPSRLPPPVEFDHLEQLDIGQLDVSANTLYRLFNKFSSTLKAISLRRVKIQQSSDQQTFDQDDDEQNPLIKLLRSLKKESFPHLRELSLSLLSAEVTSTTSGATLHYPVVGFVNPDEAENYRKGISATGYQNLWGLAQAIGDRTYTGLKLETFLSNPAADIATPGKHITGVPLPGQSDDESDFDSSDDDDEGSSDDDGSAADD</sequence>
<dbReference type="AlphaFoldDB" id="F8MAS2"/>
<dbReference type="PROSITE" id="PS50181">
    <property type="entry name" value="FBOX"/>
    <property type="match status" value="1"/>
</dbReference>
<dbReference type="OrthoDB" id="5279008at2759"/>
<keyword evidence="4" id="KW-1185">Reference proteome</keyword>
<feature type="region of interest" description="Disordered" evidence="1">
    <location>
        <begin position="492"/>
        <end position="531"/>
    </location>
</feature>
<evidence type="ECO:0000313" key="3">
    <source>
        <dbReference type="EMBL" id="EGO60995.1"/>
    </source>
</evidence>
<proteinExistence type="predicted"/>
<evidence type="ECO:0000256" key="1">
    <source>
        <dbReference type="SAM" id="MobiDB-lite"/>
    </source>
</evidence>
<gene>
    <name evidence="3" type="ORF">NEUTE1DRAFT_120081</name>
</gene>
<dbReference type="SUPFAM" id="SSF81383">
    <property type="entry name" value="F-box domain"/>
    <property type="match status" value="1"/>
</dbReference>
<feature type="compositionally biased region" description="Acidic residues" evidence="1">
    <location>
        <begin position="505"/>
        <end position="531"/>
    </location>
</feature>
<dbReference type="EMBL" id="GL891302">
    <property type="protein sequence ID" value="EGO60995.1"/>
    <property type="molecule type" value="Genomic_DNA"/>
</dbReference>
<protein>
    <recommendedName>
        <fullName evidence="2">F-box domain-containing protein</fullName>
    </recommendedName>
</protein>
<accession>F8MAS2</accession>
<evidence type="ECO:0000313" key="4">
    <source>
        <dbReference type="Proteomes" id="UP000008065"/>
    </source>
</evidence>
<dbReference type="InterPro" id="IPR036047">
    <property type="entry name" value="F-box-like_dom_sf"/>
</dbReference>
<dbReference type="HOGENOM" id="CLU_034964_0_0_1"/>
<feature type="domain" description="F-box" evidence="2">
    <location>
        <begin position="18"/>
        <end position="67"/>
    </location>
</feature>
<dbReference type="RefSeq" id="XP_009848151.1">
    <property type="nucleotide sequence ID" value="XM_009849849.1"/>
</dbReference>
<organism evidence="3 4">
    <name type="scientific">Neurospora tetrasperma (strain FGSC 2508 / ATCC MYA-4615 / P0657)</name>
    <dbReference type="NCBI Taxonomy" id="510951"/>
    <lineage>
        <taxon>Eukaryota</taxon>
        <taxon>Fungi</taxon>
        <taxon>Dikarya</taxon>
        <taxon>Ascomycota</taxon>
        <taxon>Pezizomycotina</taxon>
        <taxon>Sordariomycetes</taxon>
        <taxon>Sordariomycetidae</taxon>
        <taxon>Sordariales</taxon>
        <taxon>Sordariaceae</taxon>
        <taxon>Neurospora</taxon>
    </lineage>
</organism>
<dbReference type="VEuPathDB" id="FungiDB:NEUTE1DRAFT_120081"/>
<evidence type="ECO:0000259" key="2">
    <source>
        <dbReference type="PROSITE" id="PS50181"/>
    </source>
</evidence>
<dbReference type="Proteomes" id="UP000008065">
    <property type="component" value="Unassembled WGS sequence"/>
</dbReference>
<dbReference type="GeneID" id="20823902"/>